<feature type="chain" id="PRO_5033995757" evidence="1">
    <location>
        <begin position="23"/>
        <end position="152"/>
    </location>
</feature>
<protein>
    <submittedName>
        <fullName evidence="3">Uncharacterized protein LOC111122538</fullName>
    </submittedName>
</protein>
<evidence type="ECO:0000256" key="1">
    <source>
        <dbReference type="SAM" id="SignalP"/>
    </source>
</evidence>
<feature type="signal peptide" evidence="1">
    <location>
        <begin position="1"/>
        <end position="22"/>
    </location>
</feature>
<organism evidence="2 3">
    <name type="scientific">Crassostrea virginica</name>
    <name type="common">Eastern oyster</name>
    <dbReference type="NCBI Taxonomy" id="6565"/>
    <lineage>
        <taxon>Eukaryota</taxon>
        <taxon>Metazoa</taxon>
        <taxon>Spiralia</taxon>
        <taxon>Lophotrochozoa</taxon>
        <taxon>Mollusca</taxon>
        <taxon>Bivalvia</taxon>
        <taxon>Autobranchia</taxon>
        <taxon>Pteriomorphia</taxon>
        <taxon>Ostreida</taxon>
        <taxon>Ostreoidea</taxon>
        <taxon>Ostreidae</taxon>
        <taxon>Crassostrea</taxon>
    </lineage>
</organism>
<keyword evidence="2" id="KW-1185">Reference proteome</keyword>
<gene>
    <name evidence="3" type="primary">LOC111122538</name>
</gene>
<dbReference type="RefSeq" id="XP_022320031.1">
    <property type="nucleotide sequence ID" value="XM_022464323.1"/>
</dbReference>
<evidence type="ECO:0000313" key="2">
    <source>
        <dbReference type="Proteomes" id="UP000694844"/>
    </source>
</evidence>
<dbReference type="KEGG" id="cvn:111122538"/>
<dbReference type="Gene3D" id="2.170.130.30">
    <property type="match status" value="1"/>
</dbReference>
<evidence type="ECO:0000313" key="3">
    <source>
        <dbReference type="RefSeq" id="XP_022320031.1"/>
    </source>
</evidence>
<proteinExistence type="predicted"/>
<dbReference type="OrthoDB" id="6084164at2759"/>
<sequence length="152" mass="17156">MRSINFIVILLVSNVCYGICKGWILHAKSLCMDLTDGISKAKNITITYTIRNHFIEPWFEHERNVTSSAGQPFIRFMEQAATDDVNYEFSSRYQSKVGYVITELGKDRLAGGSGFTSWQLTKAPSTILPIDVSRYIPQDGDHLVMDYVIPGL</sequence>
<name>A0A8B8CZU0_CRAVI</name>
<dbReference type="Proteomes" id="UP000694844">
    <property type="component" value="Chromosome 3"/>
</dbReference>
<dbReference type="InterPro" id="IPR051588">
    <property type="entry name" value="Cobalamin_Transport"/>
</dbReference>
<reference evidence="3" key="1">
    <citation type="submission" date="2025-08" db="UniProtKB">
        <authorList>
            <consortium name="RefSeq"/>
        </authorList>
    </citation>
    <scope>IDENTIFICATION</scope>
    <source>
        <tissue evidence="3">Whole sample</tissue>
    </source>
</reference>
<dbReference type="GeneID" id="111122538"/>
<keyword evidence="1" id="KW-0732">Signal</keyword>
<dbReference type="AlphaFoldDB" id="A0A8B8CZU0"/>
<dbReference type="PANTHER" id="PTHR10559">
    <property type="entry name" value="TRANSCOBALAMIN-1/GASTRIC INTRINSIC FACTOR"/>
    <property type="match status" value="1"/>
</dbReference>
<accession>A0A8B8CZU0</accession>
<dbReference type="PANTHER" id="PTHR10559:SF18">
    <property type="entry name" value="TRANSCOBALAMIN II"/>
    <property type="match status" value="1"/>
</dbReference>